<reference evidence="13" key="1">
    <citation type="submission" date="2021-12" db="EMBL/GenBank/DDBJ databases">
        <authorList>
            <person name="Zaccaron A."/>
            <person name="Stergiopoulos I."/>
        </authorList>
    </citation>
    <scope>NUCLEOTIDE SEQUENCE</scope>
    <source>
        <strain evidence="13">Race5_Kim</strain>
    </source>
</reference>
<keyword evidence="6 10" id="KW-0698">rRNA processing</keyword>
<keyword evidence="5 10" id="KW-0690">Ribosome biogenesis</keyword>
<dbReference type="InterPro" id="IPR012954">
    <property type="entry name" value="BP28_C_dom"/>
</dbReference>
<dbReference type="SMART" id="SM01036">
    <property type="entry name" value="BP28CT"/>
    <property type="match status" value="1"/>
</dbReference>
<dbReference type="PANTHER" id="PTHR13457">
    <property type="entry name" value="BAP28"/>
    <property type="match status" value="1"/>
</dbReference>
<feature type="region of interest" description="Disordered" evidence="11">
    <location>
        <begin position="862"/>
        <end position="882"/>
    </location>
</feature>
<organism evidence="13 14">
    <name type="scientific">Passalora fulva</name>
    <name type="common">Tomato leaf mold</name>
    <name type="synonym">Cladosporium fulvum</name>
    <dbReference type="NCBI Taxonomy" id="5499"/>
    <lineage>
        <taxon>Eukaryota</taxon>
        <taxon>Fungi</taxon>
        <taxon>Dikarya</taxon>
        <taxon>Ascomycota</taxon>
        <taxon>Pezizomycotina</taxon>
        <taxon>Dothideomycetes</taxon>
        <taxon>Dothideomycetidae</taxon>
        <taxon>Mycosphaerellales</taxon>
        <taxon>Mycosphaerellaceae</taxon>
        <taxon>Fulvia</taxon>
    </lineage>
</organism>
<evidence type="ECO:0000256" key="4">
    <source>
        <dbReference type="ARBA" id="ARBA00015399"/>
    </source>
</evidence>
<keyword evidence="7 10" id="KW-0539">Nucleus</keyword>
<dbReference type="GeneID" id="71983064"/>
<evidence type="ECO:0000313" key="13">
    <source>
        <dbReference type="EMBL" id="UJO14229.1"/>
    </source>
</evidence>
<dbReference type="InterPro" id="IPR011989">
    <property type="entry name" value="ARM-like"/>
</dbReference>
<dbReference type="GO" id="GO:0030515">
    <property type="term" value="F:snoRNA binding"/>
    <property type="evidence" value="ECO:0007669"/>
    <property type="project" value="TreeGrafter"/>
</dbReference>
<dbReference type="SUPFAM" id="SSF48371">
    <property type="entry name" value="ARM repeat"/>
    <property type="match status" value="2"/>
</dbReference>
<dbReference type="GO" id="GO:0032040">
    <property type="term" value="C:small-subunit processome"/>
    <property type="evidence" value="ECO:0007669"/>
    <property type="project" value="TreeGrafter"/>
</dbReference>
<dbReference type="EMBL" id="CP090164">
    <property type="protein sequence ID" value="UJO14229.1"/>
    <property type="molecule type" value="Genomic_DNA"/>
</dbReference>
<dbReference type="GO" id="GO:0000462">
    <property type="term" value="P:maturation of SSU-rRNA from tricistronic rRNA transcript (SSU-rRNA, 5.8S rRNA, LSU-rRNA)"/>
    <property type="evidence" value="ECO:0007669"/>
    <property type="project" value="TreeGrafter"/>
</dbReference>
<dbReference type="OMA" id="NDVMWKQ"/>
<evidence type="ECO:0000256" key="11">
    <source>
        <dbReference type="SAM" id="MobiDB-lite"/>
    </source>
</evidence>
<sequence length="1767" mass="195004">MATVLQQQLAAIAARSTHQLDLKAQKARHSKSLLFEARDAAAQNFDTIYQVCLEGFDALCQLDVRFAPFAPSLFSEQSKNEDRATMTAQENAELDAVIESFLRLLGARLLLKPAMKAAEWLVRRFRVHEHNTEALLLTFLPYHASHIFPTLLSILPEQLPPTFRFLHPYVSSLQTPPRHAIVAAASINSAFFAAFSQYTLNLAKARYQSALLLGFWASITAQSVNVMIDATRSGRETARRQKEEDLLLKVLPILQSALSIRGVPELYLGACMIMTILATKSSLSDKALNAMMDAVANGWTDQTVQDGILCLAVLAEEREAMSLPRPVVKAITKHDDLLEIIERIGAKYRVEKLLVGAAIGALHAKLQEHEPRMLSLLTASVLNHNVSDAGKLDVLQSILDAVATTEHGVELRSELLKMLNSLAEGENGSRLIRAAAERADINPARLDADLALQLQSSDSAEASDDDTDAMLLDEQPAAAIDRSALDLTALPKLPSKQTSFLDPVHQQALEQFSMAFHQALPSEEDISALLAQPSLERSACTKQPNTFTFFAGVWMSHAPVSARVKSLQMTAELLQQAKKDNAFVDVQALIPYLIAALADPAKAVRTAAGVASKALHALYKLRPQEKGKTDESAVWSKDTIYGKQSSQVQWLPTADAHRVLADALLPIIEDCVIDAEKIVQSLSTELNGTSGTATPQRKELKATLRPATYAFLASHVVATPSHMLKLRLLPILSRVGKHAGTARSHILLPYVRSVVSLEQSGDDSDNLARALVACVSHRSGEEVQFLQELATSGSRRSQLAFSRLRQLLRKAAQPKLVDWLLDLAHDPDASDDVQSEAVDTLRSLGLPTDVLVHLVETLPNAADLQSQPTPAKKQRTSRTSDVHKLGSVDKGKLNLALRRMTLVLELVEQAKPERHPQLLKGLFHLLSELHHYKALLDSELIYLQGLIVNNLLSVVNGLKANANRDVDRSVIRADLIVDCVRNTSNTQVHHAALLLMSALASWAPDLVLHSVMPLFTFMSSTILKQGDEYSAHVTDQTVARIIPPLAASLKKRGKDLISGAADLLLSFTAAYEHIPLHRRADLFRNLVNTLGADQALFTIAAMLIERHPEDPGVRRFVSELMNTFPSNTQITAVKQYIDLVFDTLKARRALSDVILGYGEKNKEQAKESTSVLIDGLTDVLGRDALRKRLAKELKTSDDKAESLRVAYSTILEKTMQLGLQLRSNVDLRDNAADLLTAVLGLMPTKDFIESSAKLMQSGTDDIRQQVFRSLEQRVVTARRGDPAMQQIFIDVLPNCAVFVIPSQPVEVRVAAIACIDRISDKFGKTDRTTVLQVAQQIVGDAALGSDDSKLRRLSLLCLASMVEVLGDEFVPVLPRTLDRAISYMEQILEDGDEDKHSTGLMSAGFSFAMGILDHVPWLLAGAHLDRLFVVAADYDETEAIEFTALAARKLPAHDCLGTIERTWEQIVVLGGSAARLYLETLQGAVKHHTKSTILKNAQLLFGVLFHAFDLRRRLLPTADEPSHYDGLFELVDSVTMDTVLKLNDATFRPFFLRLGEWVGQIPDDREGTIHRHTSLYSFASTLFNQLKSLVTSYYAFILENSVSLLNSLSPQKELEGRLLRLVIECLTANLSHDQDGFWQTPAHFDPIVEPLLCLLLQAGSLNVEEYVIPAIVELGVAANSPEQHKTLNTMIMASMRHEEAAVRLAAVKVERALTERLNVDWVGHLPEWLPLISELQEDDDGPVERETLRWMKQIEDVTGEDLNSMLQ</sequence>
<evidence type="ECO:0000256" key="6">
    <source>
        <dbReference type="ARBA" id="ARBA00022552"/>
    </source>
</evidence>
<reference evidence="13" key="2">
    <citation type="journal article" date="2022" name="Microb. Genom.">
        <title>A chromosome-scale genome assembly of the tomato pathogen Cladosporium fulvum reveals a compartmentalized genome architecture and the presence of a dispensable chromosome.</title>
        <authorList>
            <person name="Zaccaron A.Z."/>
            <person name="Chen L.H."/>
            <person name="Samaras A."/>
            <person name="Stergiopoulos I."/>
        </authorList>
    </citation>
    <scope>NUCLEOTIDE SEQUENCE</scope>
    <source>
        <strain evidence="13">Race5_Kim</strain>
    </source>
</reference>
<evidence type="ECO:0000256" key="10">
    <source>
        <dbReference type="RuleBase" id="RU367065"/>
    </source>
</evidence>
<gene>
    <name evidence="13" type="ORF">CLAFUR5_03186</name>
</gene>
<evidence type="ECO:0000256" key="2">
    <source>
        <dbReference type="ARBA" id="ARBA00010559"/>
    </source>
</evidence>
<dbReference type="GO" id="GO:0034455">
    <property type="term" value="C:t-UTP complex"/>
    <property type="evidence" value="ECO:0007669"/>
    <property type="project" value="TreeGrafter"/>
</dbReference>
<evidence type="ECO:0000256" key="5">
    <source>
        <dbReference type="ARBA" id="ARBA00022517"/>
    </source>
</evidence>
<dbReference type="GO" id="GO:0030686">
    <property type="term" value="C:90S preribosome"/>
    <property type="evidence" value="ECO:0007669"/>
    <property type="project" value="TreeGrafter"/>
</dbReference>
<evidence type="ECO:0000256" key="1">
    <source>
        <dbReference type="ARBA" id="ARBA00004604"/>
    </source>
</evidence>
<protein>
    <recommendedName>
        <fullName evidence="4 10">U3 small nucleolar RNA-associated protein 10</fullName>
    </recommendedName>
</protein>
<dbReference type="Proteomes" id="UP000756132">
    <property type="component" value="Chromosome 2"/>
</dbReference>
<dbReference type="InterPro" id="IPR040191">
    <property type="entry name" value="UTP10"/>
</dbReference>
<name>A0A9Q8LBK0_PASFU</name>
<comment type="subcellular location">
    <subcellularLocation>
        <location evidence="1 10">Nucleus</location>
        <location evidence="1 10">Nucleolus</location>
    </subcellularLocation>
</comment>
<dbReference type="InterPro" id="IPR016024">
    <property type="entry name" value="ARM-type_fold"/>
</dbReference>
<dbReference type="KEGG" id="ffu:CLAFUR5_03186"/>
<evidence type="ECO:0000256" key="9">
    <source>
        <dbReference type="ARBA" id="ARBA00025076"/>
    </source>
</evidence>
<evidence type="ECO:0000256" key="3">
    <source>
        <dbReference type="ARBA" id="ARBA00011399"/>
    </source>
</evidence>
<keyword evidence="8 10" id="KW-0687">Ribonucleoprotein</keyword>
<dbReference type="Pfam" id="PF12397">
    <property type="entry name" value="U3snoRNP10"/>
    <property type="match status" value="1"/>
</dbReference>
<dbReference type="Pfam" id="PF08146">
    <property type="entry name" value="BP28CT"/>
    <property type="match status" value="1"/>
</dbReference>
<keyword evidence="14" id="KW-1185">Reference proteome</keyword>
<dbReference type="InterPro" id="IPR022125">
    <property type="entry name" value="U3snoRNP10_N"/>
</dbReference>
<evidence type="ECO:0000313" key="14">
    <source>
        <dbReference type="Proteomes" id="UP000756132"/>
    </source>
</evidence>
<dbReference type="OrthoDB" id="31183at2759"/>
<evidence type="ECO:0000256" key="7">
    <source>
        <dbReference type="ARBA" id="ARBA00023242"/>
    </source>
</evidence>
<dbReference type="PANTHER" id="PTHR13457:SF1">
    <property type="entry name" value="HEAT REPEAT-CONTAINING PROTEIN 1"/>
    <property type="match status" value="1"/>
</dbReference>
<evidence type="ECO:0000256" key="8">
    <source>
        <dbReference type="ARBA" id="ARBA00023274"/>
    </source>
</evidence>
<comment type="subunit">
    <text evidence="3 10">Component of the ribosomal small subunit (SSU) processome.</text>
</comment>
<feature type="domain" description="BP28 C-terminal" evidence="12">
    <location>
        <begin position="1490"/>
        <end position="1637"/>
    </location>
</feature>
<dbReference type="RefSeq" id="XP_047758595.1">
    <property type="nucleotide sequence ID" value="XM_047902334.1"/>
</dbReference>
<comment type="similarity">
    <text evidence="2 10">Belongs to the HEATR1/UTP10 family.</text>
</comment>
<dbReference type="GO" id="GO:0045943">
    <property type="term" value="P:positive regulation of transcription by RNA polymerase I"/>
    <property type="evidence" value="ECO:0007669"/>
    <property type="project" value="TreeGrafter"/>
</dbReference>
<accession>A0A9Q8LBK0</accession>
<evidence type="ECO:0000259" key="12">
    <source>
        <dbReference type="SMART" id="SM01036"/>
    </source>
</evidence>
<proteinExistence type="inferred from homology"/>
<comment type="function">
    <text evidence="9">Involved in nucleolar processing of pre-18S ribosomal RNA. Involved in ribosome biosynthesis.</text>
</comment>
<dbReference type="Gene3D" id="1.25.10.10">
    <property type="entry name" value="Leucine-rich Repeat Variant"/>
    <property type="match status" value="1"/>
</dbReference>